<proteinExistence type="predicted"/>
<dbReference type="Pfam" id="PF06089">
    <property type="entry name" value="Asparaginase_II"/>
    <property type="match status" value="1"/>
</dbReference>
<protein>
    <submittedName>
        <fullName evidence="1">Asparaginase</fullName>
        <ecNumber evidence="1">3.5.1.1</ecNumber>
    </submittedName>
</protein>
<dbReference type="AlphaFoldDB" id="Q2JG67"/>
<dbReference type="PhylomeDB" id="Q2JG67"/>
<sequence length="335" mass="34152">MVAEVVRGLRGGAPFVESCHHGTVIGLGRDGDSALTVGVPDHPIFPRSAVKPLQAAAMLRAGLDGIFLSREIPGDLLAIVSSSHSGEPVHLARVLEILSVAGVSVDTLRCPADLPLGPAAAQAHLRAGGRAEPVLMNCSGKHAGMIACCVAAGWPIENYTDPDHPLQQVIRRTIEELIGEEIVATSVDGCGAPLFAFSLTGLARGLRAMVRAAPGGPERRVINAMRAHPELIGGVGRSDTDLMRAVPGVVAKNGAEGVTVVATSEGHAVAVKIADGSGRPGVPVALAVLTRLGALPGPDAPGHQELDFAQLAVLGAPTVLGGGRPAGSLRVRLPV</sequence>
<dbReference type="KEGG" id="fra:Francci3_0338"/>
<dbReference type="eggNOG" id="COG4448">
    <property type="taxonomic scope" value="Bacteria"/>
</dbReference>
<name>Q2JG67_FRACC</name>
<dbReference type="EC" id="3.5.1.1" evidence="1"/>
<evidence type="ECO:0000313" key="1">
    <source>
        <dbReference type="EMBL" id="ABD09725.1"/>
    </source>
</evidence>
<keyword evidence="2" id="KW-1185">Reference proteome</keyword>
<dbReference type="PANTHER" id="PTHR42110:SF1">
    <property type="entry name" value="L-ASPARAGINASE, PUTATIVE (AFU_ORTHOLOGUE AFUA_3G11890)-RELATED"/>
    <property type="match status" value="1"/>
</dbReference>
<dbReference type="HOGENOM" id="CLU_062004_0_0_11"/>
<dbReference type="InterPro" id="IPR010349">
    <property type="entry name" value="Asparaginase_II"/>
</dbReference>
<accession>Q2JG67</accession>
<evidence type="ECO:0000313" key="2">
    <source>
        <dbReference type="Proteomes" id="UP000001937"/>
    </source>
</evidence>
<dbReference type="PANTHER" id="PTHR42110">
    <property type="entry name" value="L-ASPARAGINASE, PUTATIVE (AFU_ORTHOLOGUE AFUA_3G11890)-RELATED"/>
    <property type="match status" value="1"/>
</dbReference>
<gene>
    <name evidence="1" type="ordered locus">Francci3_0338</name>
</gene>
<reference evidence="1 2" key="1">
    <citation type="journal article" date="2007" name="Genome Res.">
        <title>Genome characteristics of facultatively symbiotic Frankia sp. strains reflect host range and host plant biogeography.</title>
        <authorList>
            <person name="Normand P."/>
            <person name="Lapierre P."/>
            <person name="Tisa L.S."/>
            <person name="Gogarten J.P."/>
            <person name="Alloisio N."/>
            <person name="Bagnarol E."/>
            <person name="Bassi C.A."/>
            <person name="Berry A.M."/>
            <person name="Bickhart D.M."/>
            <person name="Choisne N."/>
            <person name="Couloux A."/>
            <person name="Cournoyer B."/>
            <person name="Cruveiller S."/>
            <person name="Daubin V."/>
            <person name="Demange N."/>
            <person name="Francino M.P."/>
            <person name="Goltsman E."/>
            <person name="Huang Y."/>
            <person name="Kopp O.R."/>
            <person name="Labarre L."/>
            <person name="Lapidus A."/>
            <person name="Lavire C."/>
            <person name="Marechal J."/>
            <person name="Martinez M."/>
            <person name="Mastronunzio J.E."/>
            <person name="Mullin B.C."/>
            <person name="Niemann J."/>
            <person name="Pujic P."/>
            <person name="Rawnsley T."/>
            <person name="Rouy Z."/>
            <person name="Schenowitz C."/>
            <person name="Sellstedt A."/>
            <person name="Tavares F."/>
            <person name="Tomkins J.P."/>
            <person name="Vallenet D."/>
            <person name="Valverde C."/>
            <person name="Wall L.G."/>
            <person name="Wang Y."/>
            <person name="Medigue C."/>
            <person name="Benson D.R."/>
        </authorList>
    </citation>
    <scope>NUCLEOTIDE SEQUENCE [LARGE SCALE GENOMIC DNA]</scope>
    <source>
        <strain evidence="2">DSM 45818 / CECT 9043 / CcI3</strain>
    </source>
</reference>
<organism evidence="1 2">
    <name type="scientific">Frankia casuarinae (strain DSM 45818 / CECT 9043 / HFP020203 / CcI3)</name>
    <dbReference type="NCBI Taxonomy" id="106370"/>
    <lineage>
        <taxon>Bacteria</taxon>
        <taxon>Bacillati</taxon>
        <taxon>Actinomycetota</taxon>
        <taxon>Actinomycetes</taxon>
        <taxon>Frankiales</taxon>
        <taxon>Frankiaceae</taxon>
        <taxon>Frankia</taxon>
    </lineage>
</organism>
<dbReference type="Proteomes" id="UP000001937">
    <property type="component" value="Chromosome"/>
</dbReference>
<dbReference type="EMBL" id="CP000249">
    <property type="protein sequence ID" value="ABD09725.1"/>
    <property type="molecule type" value="Genomic_DNA"/>
</dbReference>
<keyword evidence="1" id="KW-0378">Hydrolase</keyword>
<dbReference type="GO" id="GO:0004067">
    <property type="term" value="F:asparaginase activity"/>
    <property type="evidence" value="ECO:0007669"/>
    <property type="project" value="UniProtKB-EC"/>
</dbReference>